<gene>
    <name evidence="1" type="ORF">LSCM4_04067</name>
</gene>
<protein>
    <submittedName>
        <fullName evidence="1">Uncharacterized protein</fullName>
    </submittedName>
</protein>
<dbReference type="Proteomes" id="UP000674143">
    <property type="component" value="Unassembled WGS sequence"/>
</dbReference>
<accession>A0A836GVZ3</accession>
<organism evidence="1 2">
    <name type="scientific">Leishmania orientalis</name>
    <dbReference type="NCBI Taxonomy" id="2249476"/>
    <lineage>
        <taxon>Eukaryota</taxon>
        <taxon>Discoba</taxon>
        <taxon>Euglenozoa</taxon>
        <taxon>Kinetoplastea</taxon>
        <taxon>Metakinetoplastina</taxon>
        <taxon>Trypanosomatida</taxon>
        <taxon>Trypanosomatidae</taxon>
        <taxon>Leishmaniinae</taxon>
        <taxon>Leishmania</taxon>
    </lineage>
</organism>
<keyword evidence="2" id="KW-1185">Reference proteome</keyword>
<sequence length="124" mass="13948">MTQAPHRKRHRFPQGDVRLPLLVSTTVIMRAVYVLTLQCESASTLLTGGSLFTVENAFATNPDERVAPSRVLKGHKQNSRVSPDAVKTQSSLFFLQWLIGALLDMGFPMRARAARREKENYFVC</sequence>
<proteinExistence type="predicted"/>
<dbReference type="GeneID" id="92359990"/>
<dbReference type="EMBL" id="JAFHLR010000028">
    <property type="protein sequence ID" value="KAG5474887.1"/>
    <property type="molecule type" value="Genomic_DNA"/>
</dbReference>
<evidence type="ECO:0000313" key="2">
    <source>
        <dbReference type="Proteomes" id="UP000674143"/>
    </source>
</evidence>
<reference evidence="2" key="2">
    <citation type="journal article" date="2021" name="Sci. Data">
        <title>Chromosome-scale genome sequencing, assembly and annotation of six genomes from subfamily Leishmaniinae.</title>
        <authorList>
            <person name="Almutairi H."/>
            <person name="Urbaniak M.D."/>
            <person name="Bates M.D."/>
            <person name="Jariyapan N."/>
            <person name="Kwakye-Nuako G."/>
            <person name="Thomaz Soccol V."/>
            <person name="Al-Salem W.S."/>
            <person name="Dillon R.J."/>
            <person name="Bates P.A."/>
            <person name="Gatherer D."/>
        </authorList>
    </citation>
    <scope>NUCLEOTIDE SEQUENCE [LARGE SCALE GENOMIC DNA]</scope>
</reference>
<dbReference type="RefSeq" id="XP_067061993.1">
    <property type="nucleotide sequence ID" value="XM_067206056.1"/>
</dbReference>
<dbReference type="AlphaFoldDB" id="A0A836GVZ3"/>
<comment type="caution">
    <text evidence="1">The sequence shown here is derived from an EMBL/GenBank/DDBJ whole genome shotgun (WGS) entry which is preliminary data.</text>
</comment>
<name>A0A836GVZ3_9TRYP</name>
<reference evidence="2" key="1">
    <citation type="journal article" date="2021" name="Microbiol. Resour. Announc.">
        <title>LGAAP: Leishmaniinae Genome Assembly and Annotation Pipeline.</title>
        <authorList>
            <person name="Almutairi H."/>
            <person name="Urbaniak M.D."/>
            <person name="Bates M.D."/>
            <person name="Jariyapan N."/>
            <person name="Kwakye-Nuako G."/>
            <person name="Thomaz-Soccol V."/>
            <person name="Al-Salem W.S."/>
            <person name="Dillon R.J."/>
            <person name="Bates P.A."/>
            <person name="Gatherer D."/>
        </authorList>
    </citation>
    <scope>NUCLEOTIDE SEQUENCE [LARGE SCALE GENOMIC DNA]</scope>
</reference>
<dbReference type="KEGG" id="loi:92359990"/>
<evidence type="ECO:0000313" key="1">
    <source>
        <dbReference type="EMBL" id="KAG5474887.1"/>
    </source>
</evidence>